<dbReference type="EMBL" id="UIGY01000015">
    <property type="protein sequence ID" value="SUZ08244.1"/>
    <property type="molecule type" value="Genomic_DNA"/>
</dbReference>
<dbReference type="AlphaFoldDB" id="A0A381L2X1"/>
<gene>
    <name evidence="1" type="ORF">BGT96224V2_LOCUS1404</name>
</gene>
<reference evidence="1" key="1">
    <citation type="submission" date="2018-07" db="EMBL/GenBank/DDBJ databases">
        <authorList>
            <person name="Quirk P.G."/>
            <person name="Krulwich T.A."/>
        </authorList>
    </citation>
    <scope>NUCLEOTIDE SEQUENCE</scope>
    <source>
        <strain evidence="1">96224</strain>
    </source>
</reference>
<accession>A0A381L2X1</accession>
<protein>
    <submittedName>
        <fullName evidence="1">Bgt-20917</fullName>
    </submittedName>
</protein>
<evidence type="ECO:0000313" key="1">
    <source>
        <dbReference type="EMBL" id="SUZ08244.1"/>
    </source>
</evidence>
<proteinExistence type="predicted"/>
<sequence length="73" mass="8521">MLEQETPRRDMNANLVLAFLSKHPRPMYIELALITTIPCSIANLSYITKAVSLPSFYFVIYTDQTQIYLFLKY</sequence>
<name>A0A381L2X1_BLUGR</name>
<organism evidence="1">
    <name type="scientific">Blumeria graminis f. sp. tritici 96224</name>
    <dbReference type="NCBI Taxonomy" id="1268274"/>
    <lineage>
        <taxon>Eukaryota</taxon>
        <taxon>Fungi</taxon>
        <taxon>Dikarya</taxon>
        <taxon>Ascomycota</taxon>
        <taxon>Pezizomycotina</taxon>
        <taxon>Leotiomycetes</taxon>
        <taxon>Erysiphales</taxon>
        <taxon>Erysiphaceae</taxon>
        <taxon>Blumeria</taxon>
    </lineage>
</organism>